<sequence>MKTVSIPGRQRLAWARAALALTGATILAGCATGDWLQSPFGSQPPSQSVQSTRVPAGFYRVNPGDTLPGIASAFGQNPDQVAQWNNMPRTAMLTPGQVVRVAPPPGLASGANGNGNDAIAVHPAWPAYGQVVRLTGDAGNVKGIRITGRPEEPVKASADGNVIYVGTGIDQYKSLVVVKHGGDVVTGYAINGDVYVKEGDTVKQGQLLAQMGADTNGRGTVEFEIRRAGKPVDPLAFLPR</sequence>
<dbReference type="EMBL" id="PNYA01000021">
    <property type="protein sequence ID" value="PMS17066.1"/>
    <property type="molecule type" value="Genomic_DNA"/>
</dbReference>
<dbReference type="OrthoDB" id="9795421at2"/>
<dbReference type="CDD" id="cd12797">
    <property type="entry name" value="M23_peptidase"/>
    <property type="match status" value="1"/>
</dbReference>
<proteinExistence type="predicted"/>
<dbReference type="Gene3D" id="3.10.350.10">
    <property type="entry name" value="LysM domain"/>
    <property type="match status" value="1"/>
</dbReference>
<accession>A0A2N7VIT3</accession>
<dbReference type="SMART" id="SM00257">
    <property type="entry name" value="LysM"/>
    <property type="match status" value="1"/>
</dbReference>
<dbReference type="Pfam" id="PF01551">
    <property type="entry name" value="Peptidase_M23"/>
    <property type="match status" value="1"/>
</dbReference>
<dbReference type="RefSeq" id="WP_102647487.1">
    <property type="nucleotide sequence ID" value="NZ_PNYA01000021.1"/>
</dbReference>
<name>A0A2N7VIT3_9BURK</name>
<dbReference type="Pfam" id="PF01476">
    <property type="entry name" value="LysM"/>
    <property type="match status" value="1"/>
</dbReference>
<evidence type="ECO:0000259" key="1">
    <source>
        <dbReference type="PROSITE" id="PS51782"/>
    </source>
</evidence>
<organism evidence="2 3">
    <name type="scientific">Trinickia dabaoshanensis</name>
    <dbReference type="NCBI Taxonomy" id="564714"/>
    <lineage>
        <taxon>Bacteria</taxon>
        <taxon>Pseudomonadati</taxon>
        <taxon>Pseudomonadota</taxon>
        <taxon>Betaproteobacteria</taxon>
        <taxon>Burkholderiales</taxon>
        <taxon>Burkholderiaceae</taxon>
        <taxon>Trinickia</taxon>
    </lineage>
</organism>
<feature type="domain" description="LysM" evidence="1">
    <location>
        <begin position="57"/>
        <end position="101"/>
    </location>
</feature>
<dbReference type="InterPro" id="IPR011055">
    <property type="entry name" value="Dup_hybrid_motif"/>
</dbReference>
<dbReference type="CDD" id="cd00118">
    <property type="entry name" value="LysM"/>
    <property type="match status" value="1"/>
</dbReference>
<dbReference type="InterPro" id="IPR018392">
    <property type="entry name" value="LysM"/>
</dbReference>
<dbReference type="Proteomes" id="UP000235616">
    <property type="component" value="Unassembled WGS sequence"/>
</dbReference>
<reference evidence="2 3" key="1">
    <citation type="submission" date="2018-01" db="EMBL/GenBank/DDBJ databases">
        <title>Whole genome analyses suggest that Burkholderia sensu lato contains two further novel genera in the rhizoxinica-symbiotica group Mycetohabitans gen. nov., and Trinickia gen. nov.: implications for the evolution of diazotrophy and nodulation in the Burkholderiaceae.</title>
        <authorList>
            <person name="Estrada-de los Santos P."/>
            <person name="Palmer M."/>
            <person name="Chavez-Ramirez B."/>
            <person name="Beukes C."/>
            <person name="Steenkamp E.T."/>
            <person name="Hirsch A.M."/>
            <person name="Manyaka P."/>
            <person name="Maluk M."/>
            <person name="Lafos M."/>
            <person name="Crook M."/>
            <person name="Gross E."/>
            <person name="Simon M.F."/>
            <person name="Bueno dos Reis Junior F."/>
            <person name="Poole P.S."/>
            <person name="Venter S.N."/>
            <person name="James E.K."/>
        </authorList>
    </citation>
    <scope>NUCLEOTIDE SEQUENCE [LARGE SCALE GENOMIC DNA]</scope>
    <source>
        <strain evidence="2 3">GIMN1.004</strain>
    </source>
</reference>
<comment type="caution">
    <text evidence="2">The sequence shown here is derived from an EMBL/GenBank/DDBJ whole genome shotgun (WGS) entry which is preliminary data.</text>
</comment>
<dbReference type="PANTHER" id="PTHR21666:SF270">
    <property type="entry name" value="MUREIN HYDROLASE ACTIVATOR ENVC"/>
    <property type="match status" value="1"/>
</dbReference>
<dbReference type="PROSITE" id="PS51782">
    <property type="entry name" value="LYSM"/>
    <property type="match status" value="1"/>
</dbReference>
<dbReference type="Gene3D" id="2.70.70.10">
    <property type="entry name" value="Glucose Permease (Domain IIA)"/>
    <property type="match status" value="1"/>
</dbReference>
<dbReference type="InterPro" id="IPR050570">
    <property type="entry name" value="Cell_wall_metabolism_enzyme"/>
</dbReference>
<dbReference type="PANTHER" id="PTHR21666">
    <property type="entry name" value="PEPTIDASE-RELATED"/>
    <property type="match status" value="1"/>
</dbReference>
<dbReference type="InterPro" id="IPR016047">
    <property type="entry name" value="M23ase_b-sheet_dom"/>
</dbReference>
<dbReference type="InterPro" id="IPR036779">
    <property type="entry name" value="LysM_dom_sf"/>
</dbReference>
<protein>
    <recommendedName>
        <fullName evidence="1">LysM domain-containing protein</fullName>
    </recommendedName>
</protein>
<gene>
    <name evidence="2" type="ORF">C0Z18_21645</name>
</gene>
<keyword evidence="3" id="KW-1185">Reference proteome</keyword>
<dbReference type="GO" id="GO:0004222">
    <property type="term" value="F:metalloendopeptidase activity"/>
    <property type="evidence" value="ECO:0007669"/>
    <property type="project" value="TreeGrafter"/>
</dbReference>
<evidence type="ECO:0000313" key="2">
    <source>
        <dbReference type="EMBL" id="PMS17066.1"/>
    </source>
</evidence>
<dbReference type="SUPFAM" id="SSF51261">
    <property type="entry name" value="Duplicated hybrid motif"/>
    <property type="match status" value="1"/>
</dbReference>
<dbReference type="PROSITE" id="PS51257">
    <property type="entry name" value="PROKAR_LIPOPROTEIN"/>
    <property type="match status" value="1"/>
</dbReference>
<evidence type="ECO:0000313" key="3">
    <source>
        <dbReference type="Proteomes" id="UP000235616"/>
    </source>
</evidence>
<dbReference type="AlphaFoldDB" id="A0A2N7VIT3"/>